<dbReference type="Proteomes" id="UP000178797">
    <property type="component" value="Unassembled WGS sequence"/>
</dbReference>
<comment type="caution">
    <text evidence="1">The sequence shown here is derived from an EMBL/GenBank/DDBJ whole genome shotgun (WGS) entry which is preliminary data.</text>
</comment>
<protein>
    <submittedName>
        <fullName evidence="1">Uncharacterized protein</fullName>
    </submittedName>
</protein>
<organism evidence="1 2">
    <name type="scientific">Candidatus Schekmanbacteria bacterium RBG_16_38_10</name>
    <dbReference type="NCBI Taxonomy" id="1817879"/>
    <lineage>
        <taxon>Bacteria</taxon>
        <taxon>Candidatus Schekmaniibacteriota</taxon>
    </lineage>
</organism>
<name>A0A1F7RME2_9BACT</name>
<gene>
    <name evidence="1" type="ORF">A2W05_02655</name>
</gene>
<evidence type="ECO:0000313" key="1">
    <source>
        <dbReference type="EMBL" id="OGL42755.1"/>
    </source>
</evidence>
<dbReference type="AlphaFoldDB" id="A0A1F7RME2"/>
<accession>A0A1F7RME2</accession>
<evidence type="ECO:0000313" key="2">
    <source>
        <dbReference type="Proteomes" id="UP000178797"/>
    </source>
</evidence>
<sequence>MKKKVGTILDEDLLFRAKKTALVKRKSLSQILEDALKAYLNTTEKAIGEKRGSVAQGTQGAMKISRHMLKAVMEEEGVYES</sequence>
<dbReference type="EMBL" id="MGDE01000257">
    <property type="protein sequence ID" value="OGL42755.1"/>
    <property type="molecule type" value="Genomic_DNA"/>
</dbReference>
<proteinExistence type="predicted"/>
<reference evidence="1 2" key="1">
    <citation type="journal article" date="2016" name="Nat. Commun.">
        <title>Thousands of microbial genomes shed light on interconnected biogeochemical processes in an aquifer system.</title>
        <authorList>
            <person name="Anantharaman K."/>
            <person name="Brown C.T."/>
            <person name="Hug L.A."/>
            <person name="Sharon I."/>
            <person name="Castelle C.J."/>
            <person name="Probst A.J."/>
            <person name="Thomas B.C."/>
            <person name="Singh A."/>
            <person name="Wilkins M.J."/>
            <person name="Karaoz U."/>
            <person name="Brodie E.L."/>
            <person name="Williams K.H."/>
            <person name="Hubbard S.S."/>
            <person name="Banfield J.F."/>
        </authorList>
    </citation>
    <scope>NUCLEOTIDE SEQUENCE [LARGE SCALE GENOMIC DNA]</scope>
</reference>